<name>A0ABS4W338_9PSEU</name>
<sequence>MIPLVTLGHGTLAAGPLAELLRSADVHRVVDVRTAPGSRHNPDMVRDAMTRWLPEHGVGYRWEQRLGGWRRDPPDSPDTALRNRSFGGYAAHMRTSGFRTAVDELLAGARAERTAVLCSEAVWWRCHRRLIADFAACVREVPVEHLMHDGRLVPHPPTDGVRLREDGLLVYDVVRTPSPGTG</sequence>
<dbReference type="PANTHER" id="PTHR39337">
    <property type="entry name" value="BLR5642 PROTEIN"/>
    <property type="match status" value="1"/>
</dbReference>
<reference evidence="1 2" key="1">
    <citation type="submission" date="2021-03" db="EMBL/GenBank/DDBJ databases">
        <title>Sequencing the genomes of 1000 actinobacteria strains.</title>
        <authorList>
            <person name="Klenk H.-P."/>
        </authorList>
    </citation>
    <scope>NUCLEOTIDE SEQUENCE [LARGE SCALE GENOMIC DNA]</scope>
    <source>
        <strain evidence="1 2">DSM 45256</strain>
    </source>
</reference>
<dbReference type="Proteomes" id="UP001519295">
    <property type="component" value="Unassembled WGS sequence"/>
</dbReference>
<dbReference type="Pfam" id="PF04343">
    <property type="entry name" value="DUF488"/>
    <property type="match status" value="1"/>
</dbReference>
<gene>
    <name evidence="1" type="ORF">JOF36_006266</name>
</gene>
<organism evidence="1 2">
    <name type="scientific">Pseudonocardia parietis</name>
    <dbReference type="NCBI Taxonomy" id="570936"/>
    <lineage>
        <taxon>Bacteria</taxon>
        <taxon>Bacillati</taxon>
        <taxon>Actinomycetota</taxon>
        <taxon>Actinomycetes</taxon>
        <taxon>Pseudonocardiales</taxon>
        <taxon>Pseudonocardiaceae</taxon>
        <taxon>Pseudonocardia</taxon>
    </lineage>
</organism>
<dbReference type="RefSeq" id="WP_210033960.1">
    <property type="nucleotide sequence ID" value="NZ_JAGINU010000001.1"/>
</dbReference>
<evidence type="ECO:0000313" key="2">
    <source>
        <dbReference type="Proteomes" id="UP001519295"/>
    </source>
</evidence>
<proteinExistence type="predicted"/>
<dbReference type="EMBL" id="JAGINU010000001">
    <property type="protein sequence ID" value="MBP2370570.1"/>
    <property type="molecule type" value="Genomic_DNA"/>
</dbReference>
<dbReference type="InterPro" id="IPR014519">
    <property type="entry name" value="UCP024492"/>
</dbReference>
<comment type="caution">
    <text evidence="1">The sequence shown here is derived from an EMBL/GenBank/DDBJ whole genome shotgun (WGS) entry which is preliminary data.</text>
</comment>
<dbReference type="PIRSF" id="PIRSF024492">
    <property type="entry name" value="UCP024492"/>
    <property type="match status" value="1"/>
</dbReference>
<protein>
    <submittedName>
        <fullName evidence="1">Uncharacterized protein (DUF488 family)</fullName>
    </submittedName>
</protein>
<accession>A0ABS4W338</accession>
<dbReference type="InterPro" id="IPR007438">
    <property type="entry name" value="DUF488"/>
</dbReference>
<dbReference type="PANTHER" id="PTHR39337:SF1">
    <property type="entry name" value="BLR5642 PROTEIN"/>
    <property type="match status" value="1"/>
</dbReference>
<keyword evidence="2" id="KW-1185">Reference proteome</keyword>
<evidence type="ECO:0000313" key="1">
    <source>
        <dbReference type="EMBL" id="MBP2370570.1"/>
    </source>
</evidence>